<gene>
    <name evidence="9" type="ORF">KOR34_47260</name>
</gene>
<evidence type="ECO:0000313" key="9">
    <source>
        <dbReference type="EMBL" id="TWT30168.1"/>
    </source>
</evidence>
<evidence type="ECO:0000256" key="5">
    <source>
        <dbReference type="ARBA" id="ARBA00023157"/>
    </source>
</evidence>
<feature type="domain" description="Pentraxin (PTX)" evidence="8">
    <location>
        <begin position="476"/>
        <end position="685"/>
    </location>
</feature>
<dbReference type="SMART" id="SM00159">
    <property type="entry name" value="PTX"/>
    <property type="match status" value="1"/>
</dbReference>
<dbReference type="OrthoDB" id="259433at2"/>
<dbReference type="Pfam" id="PF13385">
    <property type="entry name" value="Laminin_G_3"/>
    <property type="match status" value="4"/>
</dbReference>
<dbReference type="PANTHER" id="PTHR19277:SF125">
    <property type="entry name" value="B6"/>
    <property type="match status" value="1"/>
</dbReference>
<dbReference type="RefSeq" id="WP_146568540.1">
    <property type="nucleotide sequence ID" value="NZ_SIHJ01000005.1"/>
</dbReference>
<evidence type="ECO:0000313" key="10">
    <source>
        <dbReference type="Proteomes" id="UP000316714"/>
    </source>
</evidence>
<comment type="caution">
    <text evidence="9">The sequence shown here is derived from an EMBL/GenBank/DDBJ whole genome shotgun (WGS) entry which is preliminary data.</text>
</comment>
<reference evidence="9 10" key="1">
    <citation type="submission" date="2019-02" db="EMBL/GenBank/DDBJ databases">
        <title>Deep-cultivation of Planctomycetes and their phenomic and genomic characterization uncovers novel biology.</title>
        <authorList>
            <person name="Wiegand S."/>
            <person name="Jogler M."/>
            <person name="Boedeker C."/>
            <person name="Pinto D."/>
            <person name="Vollmers J."/>
            <person name="Rivas-Marin E."/>
            <person name="Kohn T."/>
            <person name="Peeters S.H."/>
            <person name="Heuer A."/>
            <person name="Rast P."/>
            <person name="Oberbeckmann S."/>
            <person name="Bunk B."/>
            <person name="Jeske O."/>
            <person name="Meyerdierks A."/>
            <person name="Storesund J.E."/>
            <person name="Kallscheuer N."/>
            <person name="Luecker S."/>
            <person name="Lage O.M."/>
            <person name="Pohl T."/>
            <person name="Merkel B.J."/>
            <person name="Hornburger P."/>
            <person name="Mueller R.-W."/>
            <person name="Bruemmer F."/>
            <person name="Labrenz M."/>
            <person name="Spormann A.M."/>
            <person name="Op Den Camp H."/>
            <person name="Overmann J."/>
            <person name="Amann R."/>
            <person name="Jetten M.S.M."/>
            <person name="Mascher T."/>
            <person name="Medema M.H."/>
            <person name="Devos D.P."/>
            <person name="Kaster A.-K."/>
            <person name="Ovreas L."/>
            <person name="Rohde M."/>
            <person name="Galperin M.Y."/>
            <person name="Jogler C."/>
        </authorList>
    </citation>
    <scope>NUCLEOTIDE SEQUENCE [LARGE SCALE GENOMIC DNA]</scope>
    <source>
        <strain evidence="9 10">KOR34</strain>
    </source>
</reference>
<comment type="cofactor">
    <cofactor evidence="1">
        <name>Ca(2+)</name>
        <dbReference type="ChEBI" id="CHEBI:29108"/>
    </cofactor>
</comment>
<dbReference type="PANTHER" id="PTHR19277">
    <property type="entry name" value="PENTRAXIN"/>
    <property type="match status" value="1"/>
</dbReference>
<accession>A0A5C5UVJ0</accession>
<evidence type="ECO:0000256" key="2">
    <source>
        <dbReference type="ARBA" id="ARBA00022723"/>
    </source>
</evidence>
<keyword evidence="4" id="KW-0106">Calcium</keyword>
<proteinExistence type="predicted"/>
<dbReference type="InterPro" id="IPR006558">
    <property type="entry name" value="LamG-like"/>
</dbReference>
<dbReference type="GO" id="GO:0046872">
    <property type="term" value="F:metal ion binding"/>
    <property type="evidence" value="ECO:0007669"/>
    <property type="project" value="UniProtKB-KW"/>
</dbReference>
<evidence type="ECO:0000256" key="3">
    <source>
        <dbReference type="ARBA" id="ARBA00022729"/>
    </source>
</evidence>
<dbReference type="AlphaFoldDB" id="A0A5C5UVJ0"/>
<keyword evidence="3 7" id="KW-0732">Signal</keyword>
<dbReference type="InterPro" id="IPR001759">
    <property type="entry name" value="PTX_dom"/>
</dbReference>
<dbReference type="InterPro" id="IPR051360">
    <property type="entry name" value="Neuronal_Pentraxin_Related"/>
</dbReference>
<name>A0A5C5UVJ0_9BACT</name>
<protein>
    <submittedName>
        <fullName evidence="9">Pentaxin family protein</fullName>
    </submittedName>
</protein>
<dbReference type="SMART" id="SM00560">
    <property type="entry name" value="LamGL"/>
    <property type="match status" value="3"/>
</dbReference>
<dbReference type="InterPro" id="IPR013320">
    <property type="entry name" value="ConA-like_dom_sf"/>
</dbReference>
<dbReference type="Proteomes" id="UP000316714">
    <property type="component" value="Unassembled WGS sequence"/>
</dbReference>
<keyword evidence="2" id="KW-0479">Metal-binding</keyword>
<keyword evidence="10" id="KW-1185">Reference proteome</keyword>
<keyword evidence="6" id="KW-0325">Glycoprotein</keyword>
<keyword evidence="5" id="KW-1015">Disulfide bond</keyword>
<dbReference type="SUPFAM" id="SSF49899">
    <property type="entry name" value="Concanavalin A-like lectins/glucanases"/>
    <property type="match status" value="4"/>
</dbReference>
<dbReference type="Gene3D" id="2.60.120.200">
    <property type="match status" value="4"/>
</dbReference>
<evidence type="ECO:0000256" key="6">
    <source>
        <dbReference type="ARBA" id="ARBA00023180"/>
    </source>
</evidence>
<feature type="signal peptide" evidence="7">
    <location>
        <begin position="1"/>
        <end position="25"/>
    </location>
</feature>
<evidence type="ECO:0000259" key="8">
    <source>
        <dbReference type="PROSITE" id="PS51828"/>
    </source>
</evidence>
<evidence type="ECO:0000256" key="1">
    <source>
        <dbReference type="ARBA" id="ARBA00001913"/>
    </source>
</evidence>
<organism evidence="9 10">
    <name type="scientific">Posidoniimonas corsicana</name>
    <dbReference type="NCBI Taxonomy" id="1938618"/>
    <lineage>
        <taxon>Bacteria</taxon>
        <taxon>Pseudomonadati</taxon>
        <taxon>Planctomycetota</taxon>
        <taxon>Planctomycetia</taxon>
        <taxon>Pirellulales</taxon>
        <taxon>Lacipirellulaceae</taxon>
        <taxon>Posidoniimonas</taxon>
    </lineage>
</organism>
<evidence type="ECO:0000256" key="7">
    <source>
        <dbReference type="SAM" id="SignalP"/>
    </source>
</evidence>
<dbReference type="EMBL" id="SIHJ01000005">
    <property type="protein sequence ID" value="TWT30168.1"/>
    <property type="molecule type" value="Genomic_DNA"/>
</dbReference>
<feature type="chain" id="PRO_5022975005" evidence="7">
    <location>
        <begin position="26"/>
        <end position="1084"/>
    </location>
</feature>
<dbReference type="PROSITE" id="PS51828">
    <property type="entry name" value="PTX_2"/>
    <property type="match status" value="1"/>
</dbReference>
<sequence length="1084" mass="114266" precursor="true">MPRRLFFLLTAVALLDACGLRRAVAADLLFVRTNSGAYTSEEQARVTQLESWGYTVTPIWDGDSQANFDAAVAAADVAFAGSTVDDHELLYKLRTAGCGVVSETHGLDEEFGYVSAEGYNVSASTIESVDNSHTVTAGLAPGTVTIVSSAQELSANNGTIATGMTVLANQNYGLSLGVLEAGGALANTHNSNSTASGRRVRMPWGYTFSWSSLNADGLLILQNALSWASAGDDTDLLLHWKLDETCGATATDSSPYTRDGTVSGTTAWTAAPRKNGLSTGAGGRVAVTDELGEPASWTVAGWADTTGTEADGAAVVSVGDCVALLSHYSGSGSPAVAYWNGSALQYVTASGGSQVGAGWRHYAATFDNATKSLRIYIDGELAGSGTTSGSPVYDVGTRTVAGDVDTTYYAMQLTGALDDIRVYNRPLSDAEVAELFGFMGHWRLDEESGATAYDSSPSGNDGDYLNAPYLGSQGARTNSVTLAADTGHDRVRIPHGAIDGQTEATVAWWMRTSKTGEQAVLSGANATFSQANSFLLFFSNHKTFTPYLDGTNKSLGINSIADDRWRHFVFTHDRASGAAELFINGQSAGTLSYPARTGTFSVSANGLILGEEQDSVGGGFVESQALVGDLDDVRIYNRILSQEEIAALYGLIGHWRLDEASGTTAADSSGAGNDGTYNGGPALAAAGPYPGDGANSAELDGAGDYVDLPDLAVDFQDGCTLSCWARPTSNGVWERFVDLGNGAGGDNLLFGRRSTSNDLTVHLYGGSLGGSQIITATDGLTNDQWRHYVAVVDHQGQATLYRDGVELTTATIGVPSSEQRADNFIGRSNWGADANFQGRLHDVRLYNRPLSLSEIGELYGLVGQWKLDESSGSVAVDSSLMQQHGTYAGGVALGGAGPVSNLQAASFDGVDGHVQLPSYSTDFSRGVTLMAWGKPSAAPYWARFLELSNGEDVDNLVLARDETTSTLAATNHDGSLSAVERMYAADAITNSTWQHYAFTLDSTGLGTLYVNGESVATDVMGTPSDAVRATNYIARSSYGVDGYYQGQTYDARVYNRPATAEEIEAAYQSGRVQGLRIIRWVESR</sequence>
<evidence type="ECO:0000256" key="4">
    <source>
        <dbReference type="ARBA" id="ARBA00022837"/>
    </source>
</evidence>